<evidence type="ECO:0000313" key="3">
    <source>
        <dbReference type="Proteomes" id="UP000030106"/>
    </source>
</evidence>
<protein>
    <submittedName>
        <fullName evidence="2">Uncharacterized protein</fullName>
    </submittedName>
</protein>
<accession>A0A0A2VZ34</accession>
<comment type="caution">
    <text evidence="2">The sequence shown here is derived from an EMBL/GenBank/DDBJ whole genome shotgun (WGS) entry which is preliminary data.</text>
</comment>
<sequence length="83" mass="9189">MKAAVLFLAALASASPMTTRQARAQNGCDCSKNFHLSLFEQESCPEGYADVSAFWDKVECDQIGCTQQDHNVQCRNVVFPDDE</sequence>
<gene>
    <name evidence="2" type="ORF">BBAD15_g2624</name>
</gene>
<dbReference type="Proteomes" id="UP000030106">
    <property type="component" value="Unassembled WGS sequence"/>
</dbReference>
<feature type="chain" id="PRO_5001996185" evidence="1">
    <location>
        <begin position="25"/>
        <end position="83"/>
    </location>
</feature>
<evidence type="ECO:0000313" key="2">
    <source>
        <dbReference type="EMBL" id="KGQ11617.1"/>
    </source>
</evidence>
<organism evidence="2 3">
    <name type="scientific">Beauveria bassiana D1-5</name>
    <dbReference type="NCBI Taxonomy" id="1245745"/>
    <lineage>
        <taxon>Eukaryota</taxon>
        <taxon>Fungi</taxon>
        <taxon>Dikarya</taxon>
        <taxon>Ascomycota</taxon>
        <taxon>Pezizomycotina</taxon>
        <taxon>Sordariomycetes</taxon>
        <taxon>Hypocreomycetidae</taxon>
        <taxon>Hypocreales</taxon>
        <taxon>Cordycipitaceae</taxon>
        <taxon>Beauveria</taxon>
    </lineage>
</organism>
<dbReference type="EMBL" id="ANFO01000193">
    <property type="protein sequence ID" value="KGQ11617.1"/>
    <property type="molecule type" value="Genomic_DNA"/>
</dbReference>
<dbReference type="HOGENOM" id="CLU_2542239_0_0_1"/>
<name>A0A0A2VZ34_BEABA</name>
<evidence type="ECO:0000256" key="1">
    <source>
        <dbReference type="SAM" id="SignalP"/>
    </source>
</evidence>
<reference evidence="2 3" key="1">
    <citation type="submission" date="2012-10" db="EMBL/GenBank/DDBJ databases">
        <title>Genome sequencing and analysis of entomopathogenic fungi Beauveria bassiana D1-5.</title>
        <authorList>
            <person name="Li Q."/>
            <person name="Wang L."/>
            <person name="Zhang Z."/>
            <person name="Wang Q."/>
            <person name="Ren J."/>
            <person name="Wang M."/>
            <person name="Xu W."/>
            <person name="Wang J."/>
            <person name="Lu Y."/>
            <person name="Du Q."/>
            <person name="Sun Z."/>
        </authorList>
    </citation>
    <scope>NUCLEOTIDE SEQUENCE [LARGE SCALE GENOMIC DNA]</scope>
    <source>
        <strain evidence="2 3">D1-5</strain>
    </source>
</reference>
<dbReference type="AlphaFoldDB" id="A0A0A2VZ34"/>
<feature type="signal peptide" evidence="1">
    <location>
        <begin position="1"/>
        <end position="24"/>
    </location>
</feature>
<keyword evidence="1" id="KW-0732">Signal</keyword>
<proteinExistence type="predicted"/>